<feature type="signal peptide" evidence="1">
    <location>
        <begin position="1"/>
        <end position="27"/>
    </location>
</feature>
<dbReference type="Proteomes" id="UP000298284">
    <property type="component" value="Unassembled WGS sequence"/>
</dbReference>
<keyword evidence="1" id="KW-0732">Signal</keyword>
<dbReference type="GO" id="GO:0016811">
    <property type="term" value="F:hydrolase activity, acting on carbon-nitrogen (but not peptide) bonds, in linear amides"/>
    <property type="evidence" value="ECO:0007669"/>
    <property type="project" value="InterPro"/>
</dbReference>
<dbReference type="SUPFAM" id="SSF141130">
    <property type="entry name" value="Acetamidase/Formamidase-like"/>
    <property type="match status" value="1"/>
</dbReference>
<dbReference type="PANTHER" id="PTHR31891">
    <property type="entry name" value="FORMAMIDASE C869.04-RELATED"/>
    <property type="match status" value="1"/>
</dbReference>
<name>A0A4Z0MJ40_9BACT</name>
<dbReference type="Pfam" id="PF03069">
    <property type="entry name" value="FmdA_AmdA"/>
    <property type="match status" value="2"/>
</dbReference>
<dbReference type="Gene3D" id="3.10.28.20">
    <property type="entry name" value="Acetamidase/Formamidase-like domains"/>
    <property type="match status" value="1"/>
</dbReference>
<gene>
    <name evidence="2" type="ORF">EU557_14975</name>
</gene>
<dbReference type="EMBL" id="SRKZ01000004">
    <property type="protein sequence ID" value="TGD79526.1"/>
    <property type="molecule type" value="Genomic_DNA"/>
</dbReference>
<feature type="chain" id="PRO_5021354703" evidence="1">
    <location>
        <begin position="28"/>
        <end position="362"/>
    </location>
</feature>
<organism evidence="2 3">
    <name type="scientific">Hymenobacter wooponensis</name>
    <dbReference type="NCBI Taxonomy" id="1525360"/>
    <lineage>
        <taxon>Bacteria</taxon>
        <taxon>Pseudomonadati</taxon>
        <taxon>Bacteroidota</taxon>
        <taxon>Cytophagia</taxon>
        <taxon>Cytophagales</taxon>
        <taxon>Hymenobacteraceae</taxon>
        <taxon>Hymenobacter</taxon>
    </lineage>
</organism>
<dbReference type="Gene3D" id="2.60.120.580">
    <property type="entry name" value="Acetamidase/Formamidase-like domains"/>
    <property type="match status" value="2"/>
</dbReference>
<evidence type="ECO:0000313" key="3">
    <source>
        <dbReference type="Proteomes" id="UP000298284"/>
    </source>
</evidence>
<dbReference type="OrthoDB" id="9811740at2"/>
<evidence type="ECO:0000313" key="2">
    <source>
        <dbReference type="EMBL" id="TGD79526.1"/>
    </source>
</evidence>
<dbReference type="InterPro" id="IPR004304">
    <property type="entry name" value="FmdA_AmdA"/>
</dbReference>
<sequence length="362" mass="38732">MPFHYLINRAAYVTVSACLLLATHTQAQSVAATGKTGKPTTHQLKPSPTTVAWGFYDAAAKPVLRIKSGDKVEVQTLITSSPTRLEGAGVAPAQVEQSLRDIYKDVTNKGPGGHILTGPIYVEGAEPGDVLEVRIRKIDLAIPYAYNAFGPTSGFLPEDFGYAKMRIIPLDKKRMVAQFAPGIEVPLRPFFGSMGVAPPPAAGRVNSAPPGIHAGNLDNKELVAGTTLFIPVHVAGALFEVGDGHAGQGNGEVDITALETSLTGTLEFIVRKDMHLAWPRAETPTDYITMGTNEDLTQATKIALREMLDFLMKEKGLSHDDAYMLASVAANMEITQLVDGTKGVHSMISKKIFTGKVPATKK</sequence>
<dbReference type="PANTHER" id="PTHR31891:SF1">
    <property type="entry name" value="FORMAMIDASE C869.04-RELATED"/>
    <property type="match status" value="1"/>
</dbReference>
<reference evidence="2 3" key="1">
    <citation type="submission" date="2019-04" db="EMBL/GenBank/DDBJ databases">
        <authorList>
            <person name="Feng G."/>
            <person name="Zhang J."/>
            <person name="Zhu H."/>
        </authorList>
    </citation>
    <scope>NUCLEOTIDE SEQUENCE [LARGE SCALE GENOMIC DNA]</scope>
    <source>
        <strain evidence="2 3">JCM 19491</strain>
    </source>
</reference>
<comment type="caution">
    <text evidence="2">The sequence shown here is derived from an EMBL/GenBank/DDBJ whole genome shotgun (WGS) entry which is preliminary data.</text>
</comment>
<protein>
    <submittedName>
        <fullName evidence="2">Acetamidase</fullName>
    </submittedName>
</protein>
<evidence type="ECO:0000256" key="1">
    <source>
        <dbReference type="SAM" id="SignalP"/>
    </source>
</evidence>
<proteinExistence type="predicted"/>
<dbReference type="AlphaFoldDB" id="A0A4Z0MJ40"/>
<accession>A0A4Z0MJ40</accession>
<keyword evidence="3" id="KW-1185">Reference proteome</keyword>
<dbReference type="RefSeq" id="WP_135531273.1">
    <property type="nucleotide sequence ID" value="NZ_SRKZ01000004.1"/>
</dbReference>